<dbReference type="CDD" id="cd00303">
    <property type="entry name" value="retropepsin_like"/>
    <property type="match status" value="1"/>
</dbReference>
<dbReference type="EMBL" id="JAVXUO010001822">
    <property type="protein sequence ID" value="KAK2978814.1"/>
    <property type="molecule type" value="Genomic_DNA"/>
</dbReference>
<proteinExistence type="predicted"/>
<evidence type="ECO:0000313" key="2">
    <source>
        <dbReference type="Proteomes" id="UP001187471"/>
    </source>
</evidence>
<organism evidence="1 2">
    <name type="scientific">Escallonia rubra</name>
    <dbReference type="NCBI Taxonomy" id="112253"/>
    <lineage>
        <taxon>Eukaryota</taxon>
        <taxon>Viridiplantae</taxon>
        <taxon>Streptophyta</taxon>
        <taxon>Embryophyta</taxon>
        <taxon>Tracheophyta</taxon>
        <taxon>Spermatophyta</taxon>
        <taxon>Magnoliopsida</taxon>
        <taxon>eudicotyledons</taxon>
        <taxon>Gunneridae</taxon>
        <taxon>Pentapetalae</taxon>
        <taxon>asterids</taxon>
        <taxon>campanulids</taxon>
        <taxon>Escalloniales</taxon>
        <taxon>Escalloniaceae</taxon>
        <taxon>Escallonia</taxon>
    </lineage>
</organism>
<protein>
    <submittedName>
        <fullName evidence="1">Uncharacterized protein</fullName>
    </submittedName>
</protein>
<dbReference type="Proteomes" id="UP001187471">
    <property type="component" value="Unassembled WGS sequence"/>
</dbReference>
<gene>
    <name evidence="1" type="ORF">RJ640_015247</name>
</gene>
<dbReference type="Pfam" id="PF08284">
    <property type="entry name" value="RVP_2"/>
    <property type="match status" value="1"/>
</dbReference>
<dbReference type="Gene3D" id="2.40.70.10">
    <property type="entry name" value="Acid Proteases"/>
    <property type="match status" value="1"/>
</dbReference>
<evidence type="ECO:0000313" key="1">
    <source>
        <dbReference type="EMBL" id="KAK2978814.1"/>
    </source>
</evidence>
<reference evidence="1" key="1">
    <citation type="submission" date="2022-12" db="EMBL/GenBank/DDBJ databases">
        <title>Draft genome assemblies for two species of Escallonia (Escalloniales).</title>
        <authorList>
            <person name="Chanderbali A."/>
            <person name="Dervinis C."/>
            <person name="Anghel I."/>
            <person name="Soltis D."/>
            <person name="Soltis P."/>
            <person name="Zapata F."/>
        </authorList>
    </citation>
    <scope>NUCLEOTIDE SEQUENCE</scope>
    <source>
        <strain evidence="1">UCBG92.1500</strain>
        <tissue evidence="1">Leaf</tissue>
    </source>
</reference>
<name>A0AA88QXA0_9ASTE</name>
<comment type="caution">
    <text evidence="1">The sequence shown here is derived from an EMBL/GenBank/DDBJ whole genome shotgun (WGS) entry which is preliminary data.</text>
</comment>
<dbReference type="InterPro" id="IPR021109">
    <property type="entry name" value="Peptidase_aspartic_dom_sf"/>
</dbReference>
<keyword evidence="2" id="KW-1185">Reference proteome</keyword>
<dbReference type="AlphaFoldDB" id="A0AA88QXA0"/>
<sequence>MKIMVADENKVESDSMCQNFTWTLQGIVFSSNMMVLPLGGYEHVLGLSWLKKLGQVQFDFKEMTMTLNIGGKPITFHGGNDFDHWYSKRNQLI</sequence>
<accession>A0AA88QXA0</accession>